<keyword evidence="3" id="KW-1185">Reference proteome</keyword>
<sequence length="109" mass="12782">MALPEPPYIAVYITSILSDDLDGYDELNDQMVKLSEEQPGYLGRESLPGEGNEERVVIYWRDLESLKGWRLHPEHQVAMRAGRERYYTSYDIRVTRVEREYGFRRDPAG</sequence>
<name>A0A6H9ZAN0_9ACTN</name>
<dbReference type="Proteomes" id="UP000468735">
    <property type="component" value="Unassembled WGS sequence"/>
</dbReference>
<dbReference type="PANTHER" id="PTHR37811">
    <property type="entry name" value="BLL5343 PROTEIN"/>
    <property type="match status" value="1"/>
</dbReference>
<keyword evidence="2" id="KW-0503">Monooxygenase</keyword>
<dbReference type="Gene3D" id="3.30.70.100">
    <property type="match status" value="1"/>
</dbReference>
<gene>
    <name evidence="2" type="ORF">F8566_02370</name>
</gene>
<accession>A0A6H9ZAN0</accession>
<dbReference type="OrthoDB" id="9797060at2"/>
<dbReference type="Pfam" id="PF03992">
    <property type="entry name" value="ABM"/>
    <property type="match status" value="1"/>
</dbReference>
<dbReference type="PANTHER" id="PTHR37811:SF2">
    <property type="entry name" value="ABM DOMAIN-CONTAINING PROTEIN"/>
    <property type="match status" value="1"/>
</dbReference>
<proteinExistence type="predicted"/>
<reference evidence="2 3" key="1">
    <citation type="submission" date="2019-09" db="EMBL/GenBank/DDBJ databases">
        <title>Actinomadura physcomitrii sp. nov., a novel actinomycete isolated from moss [Physcomitrium sphaericum (Ludw) Fuernr].</title>
        <authorList>
            <person name="Zhuang X."/>
            <person name="Liu C."/>
        </authorList>
    </citation>
    <scope>NUCLEOTIDE SEQUENCE [LARGE SCALE GENOMIC DNA]</scope>
    <source>
        <strain evidence="2 3">HMC1</strain>
    </source>
</reference>
<dbReference type="RefSeq" id="WP_151557463.1">
    <property type="nucleotide sequence ID" value="NZ_WBMT01000001.1"/>
</dbReference>
<keyword evidence="2" id="KW-0560">Oxidoreductase</keyword>
<dbReference type="SUPFAM" id="SSF54909">
    <property type="entry name" value="Dimeric alpha+beta barrel"/>
    <property type="match status" value="1"/>
</dbReference>
<evidence type="ECO:0000313" key="2">
    <source>
        <dbReference type="EMBL" id="KAB2352543.1"/>
    </source>
</evidence>
<protein>
    <submittedName>
        <fullName evidence="2">Antibiotic biosynthesis monooxygenase</fullName>
    </submittedName>
</protein>
<dbReference type="EMBL" id="WBMT01000001">
    <property type="protein sequence ID" value="KAB2352543.1"/>
    <property type="molecule type" value="Genomic_DNA"/>
</dbReference>
<dbReference type="InterPro" id="IPR007138">
    <property type="entry name" value="ABM_dom"/>
</dbReference>
<dbReference type="InterPro" id="IPR052936">
    <property type="entry name" value="Jasmonate_Hydroxylase-like"/>
</dbReference>
<dbReference type="AlphaFoldDB" id="A0A6H9ZAN0"/>
<evidence type="ECO:0000313" key="3">
    <source>
        <dbReference type="Proteomes" id="UP000468735"/>
    </source>
</evidence>
<organism evidence="2 3">
    <name type="scientific">Actinomadura rudentiformis</name>
    <dbReference type="NCBI Taxonomy" id="359158"/>
    <lineage>
        <taxon>Bacteria</taxon>
        <taxon>Bacillati</taxon>
        <taxon>Actinomycetota</taxon>
        <taxon>Actinomycetes</taxon>
        <taxon>Streptosporangiales</taxon>
        <taxon>Thermomonosporaceae</taxon>
        <taxon>Actinomadura</taxon>
    </lineage>
</organism>
<comment type="caution">
    <text evidence="2">The sequence shown here is derived from an EMBL/GenBank/DDBJ whole genome shotgun (WGS) entry which is preliminary data.</text>
</comment>
<dbReference type="GO" id="GO:0004497">
    <property type="term" value="F:monooxygenase activity"/>
    <property type="evidence" value="ECO:0007669"/>
    <property type="project" value="UniProtKB-KW"/>
</dbReference>
<feature type="domain" description="ABM" evidence="1">
    <location>
        <begin position="18"/>
        <end position="80"/>
    </location>
</feature>
<evidence type="ECO:0000259" key="1">
    <source>
        <dbReference type="Pfam" id="PF03992"/>
    </source>
</evidence>
<dbReference type="InterPro" id="IPR011008">
    <property type="entry name" value="Dimeric_a/b-barrel"/>
</dbReference>